<dbReference type="OrthoDB" id="3561790at2759"/>
<sequence length="237" mass="27135">MAECMDEFGRYIVDHNTSTKHPGLPQGWYWKIGRNGGIDYVDTYTHTSIRNQPYLSGDPAEDGAKRLKPSAVNSLPNSFSTIEVMAPDHDLRTAQEGCSATQEDSSNYKFVGPYHWVLYTKDGTVTSAWAFAGDSDSDEDASPNRTFSRASMTGQVEASNILSISSYIPPHRIKFQRARELFDELRDDVWEALFNRYVETSLIYFGEEDKDIDKERHQVKEMFFDETRVIYNALEKR</sequence>
<name>A0A1L7XDY0_9HELO</name>
<dbReference type="EMBL" id="FJOG01000023">
    <property type="protein sequence ID" value="CZR63196.1"/>
    <property type="molecule type" value="Genomic_DNA"/>
</dbReference>
<protein>
    <submittedName>
        <fullName evidence="1">Uncharacterized protein</fullName>
    </submittedName>
</protein>
<accession>A0A1L7XDY0</accession>
<evidence type="ECO:0000313" key="2">
    <source>
        <dbReference type="Proteomes" id="UP000184330"/>
    </source>
</evidence>
<evidence type="ECO:0000313" key="1">
    <source>
        <dbReference type="EMBL" id="CZR63196.1"/>
    </source>
</evidence>
<reference evidence="1 2" key="1">
    <citation type="submission" date="2016-03" db="EMBL/GenBank/DDBJ databases">
        <authorList>
            <person name="Ploux O."/>
        </authorList>
    </citation>
    <scope>NUCLEOTIDE SEQUENCE [LARGE SCALE GENOMIC DNA]</scope>
    <source>
        <strain evidence="1 2">UAMH 11012</strain>
    </source>
</reference>
<gene>
    <name evidence="1" type="ORF">PAC_13093</name>
</gene>
<proteinExistence type="predicted"/>
<dbReference type="Proteomes" id="UP000184330">
    <property type="component" value="Unassembled WGS sequence"/>
</dbReference>
<keyword evidence="2" id="KW-1185">Reference proteome</keyword>
<organism evidence="1 2">
    <name type="scientific">Phialocephala subalpina</name>
    <dbReference type="NCBI Taxonomy" id="576137"/>
    <lineage>
        <taxon>Eukaryota</taxon>
        <taxon>Fungi</taxon>
        <taxon>Dikarya</taxon>
        <taxon>Ascomycota</taxon>
        <taxon>Pezizomycotina</taxon>
        <taxon>Leotiomycetes</taxon>
        <taxon>Helotiales</taxon>
        <taxon>Mollisiaceae</taxon>
        <taxon>Phialocephala</taxon>
        <taxon>Phialocephala fortinii species complex</taxon>
    </lineage>
</organism>
<dbReference type="AlphaFoldDB" id="A0A1L7XDY0"/>